<dbReference type="Proteomes" id="UP000306985">
    <property type="component" value="Unassembled WGS sequence"/>
</dbReference>
<comment type="cofactor">
    <cofactor evidence="2">
        <name>Mg(2+)</name>
        <dbReference type="ChEBI" id="CHEBI:18420"/>
    </cofactor>
</comment>
<comment type="caution">
    <text evidence="8">The sequence shown here is derived from an EMBL/GenBank/DDBJ whole genome shotgun (WGS) entry which is preliminary data.</text>
</comment>
<evidence type="ECO:0000313" key="9">
    <source>
        <dbReference type="Proteomes" id="UP000306985"/>
    </source>
</evidence>
<dbReference type="EMBL" id="SZZH01000003">
    <property type="protein sequence ID" value="TKV58436.1"/>
    <property type="molecule type" value="Genomic_DNA"/>
</dbReference>
<dbReference type="PANTHER" id="PTHR12318">
    <property type="entry name" value="TESTOSTERONE-REGULATED PROTEIN RP2"/>
    <property type="match status" value="1"/>
</dbReference>
<keyword evidence="4 8" id="KW-0378">Hydrolase</keyword>
<dbReference type="InterPro" id="IPR000086">
    <property type="entry name" value="NUDIX_hydrolase_dom"/>
</dbReference>
<protein>
    <submittedName>
        <fullName evidence="8">NUDIX hydrolase</fullName>
    </submittedName>
</protein>
<evidence type="ECO:0000256" key="3">
    <source>
        <dbReference type="ARBA" id="ARBA00022723"/>
    </source>
</evidence>
<evidence type="ECO:0000256" key="5">
    <source>
        <dbReference type="ARBA" id="ARBA00022842"/>
    </source>
</evidence>
<evidence type="ECO:0000256" key="1">
    <source>
        <dbReference type="ARBA" id="ARBA00001936"/>
    </source>
</evidence>
<dbReference type="AlphaFoldDB" id="A0A4U6QEL6"/>
<dbReference type="SUPFAM" id="SSF55811">
    <property type="entry name" value="Nudix"/>
    <property type="match status" value="1"/>
</dbReference>
<dbReference type="InterPro" id="IPR015797">
    <property type="entry name" value="NUDIX_hydrolase-like_dom_sf"/>
</dbReference>
<evidence type="ECO:0000256" key="6">
    <source>
        <dbReference type="ARBA" id="ARBA00023211"/>
    </source>
</evidence>
<dbReference type="InterPro" id="IPR039121">
    <property type="entry name" value="NUDT19"/>
</dbReference>
<dbReference type="PANTHER" id="PTHR12318:SF0">
    <property type="entry name" value="ACYL-COENZYME A DIPHOSPHATASE NUDT19"/>
    <property type="match status" value="1"/>
</dbReference>
<keyword evidence="6" id="KW-0464">Manganese</keyword>
<organism evidence="8 9">
    <name type="scientific">Nakamurella flava</name>
    <dbReference type="NCBI Taxonomy" id="2576308"/>
    <lineage>
        <taxon>Bacteria</taxon>
        <taxon>Bacillati</taxon>
        <taxon>Actinomycetota</taxon>
        <taxon>Actinomycetes</taxon>
        <taxon>Nakamurellales</taxon>
        <taxon>Nakamurellaceae</taxon>
        <taxon>Nakamurella</taxon>
    </lineage>
</organism>
<accession>A0A4U6QEL6</accession>
<keyword evidence="3" id="KW-0479">Metal-binding</keyword>
<evidence type="ECO:0000256" key="2">
    <source>
        <dbReference type="ARBA" id="ARBA00001946"/>
    </source>
</evidence>
<dbReference type="RefSeq" id="WP_137450099.1">
    <property type="nucleotide sequence ID" value="NZ_SZZH01000003.1"/>
</dbReference>
<evidence type="ECO:0000256" key="4">
    <source>
        <dbReference type="ARBA" id="ARBA00022801"/>
    </source>
</evidence>
<dbReference type="PROSITE" id="PS51462">
    <property type="entry name" value="NUDIX"/>
    <property type="match status" value="1"/>
</dbReference>
<dbReference type="Gene3D" id="3.90.79.10">
    <property type="entry name" value="Nucleoside Triphosphate Pyrophosphohydrolase"/>
    <property type="match status" value="1"/>
</dbReference>
<dbReference type="GO" id="GO:0046872">
    <property type="term" value="F:metal ion binding"/>
    <property type="evidence" value="ECO:0007669"/>
    <property type="project" value="UniProtKB-KW"/>
</dbReference>
<dbReference type="CDD" id="cd18870">
    <property type="entry name" value="NUDIX_AcylCoAdiphos_Nudt19"/>
    <property type="match status" value="1"/>
</dbReference>
<dbReference type="OrthoDB" id="7183442at2"/>
<keyword evidence="5" id="KW-0460">Magnesium</keyword>
<keyword evidence="9" id="KW-1185">Reference proteome</keyword>
<reference evidence="8 9" key="1">
    <citation type="submission" date="2019-05" db="EMBL/GenBank/DDBJ databases">
        <title>Nakamurella sp. N5BH11, whole genome shotgun sequence.</title>
        <authorList>
            <person name="Tuo L."/>
        </authorList>
    </citation>
    <scope>NUCLEOTIDE SEQUENCE [LARGE SCALE GENOMIC DNA]</scope>
    <source>
        <strain evidence="8 9">N5BH11</strain>
    </source>
</reference>
<name>A0A4U6QEL6_9ACTN</name>
<comment type="cofactor">
    <cofactor evidence="1">
        <name>Mn(2+)</name>
        <dbReference type="ChEBI" id="CHEBI:29035"/>
    </cofactor>
</comment>
<gene>
    <name evidence="8" type="ORF">FDO65_12770</name>
</gene>
<evidence type="ECO:0000313" key="8">
    <source>
        <dbReference type="EMBL" id="TKV58436.1"/>
    </source>
</evidence>
<dbReference type="GO" id="GO:0016818">
    <property type="term" value="F:hydrolase activity, acting on acid anhydrides, in phosphorus-containing anhydrides"/>
    <property type="evidence" value="ECO:0007669"/>
    <property type="project" value="InterPro"/>
</dbReference>
<proteinExistence type="predicted"/>
<evidence type="ECO:0000259" key="7">
    <source>
        <dbReference type="PROSITE" id="PS51462"/>
    </source>
</evidence>
<feature type="domain" description="Nudix hydrolase" evidence="7">
    <location>
        <begin position="6"/>
        <end position="204"/>
    </location>
</feature>
<sequence length="246" mass="25668">MCDEPAPRPAATVVVLRPAAADPTVPGFEVFVLRRVASMQFAPSMTVFPGGGVDPSDAGPVPWQGPPPAWFARRLGLSGPGAVDLAHRLVVAAVRELYEETGLLLAAPAGARRPAPEPDGALARLLTEQGRVLCADALRPWANWVTPRGRSRRYDTAFFVTALPDGDDLRLTTTEADEGFWATPAALLAADGAGSVRLMPPTRAVLTDLAAHSTVAGVLAAEPVIVPWTRDESGAVVPYVPAGAGS</sequence>